<accession>A0A815J9H5</accession>
<dbReference type="SUPFAM" id="SSF81296">
    <property type="entry name" value="E set domains"/>
    <property type="match status" value="1"/>
</dbReference>
<evidence type="ECO:0000313" key="2">
    <source>
        <dbReference type="EMBL" id="CAF1379355.1"/>
    </source>
</evidence>
<name>A0A815J9H5_ADIRI</name>
<dbReference type="AlphaFoldDB" id="A0A815J9H5"/>
<proteinExistence type="predicted"/>
<dbReference type="EMBL" id="CAJNOJ010000297">
    <property type="protein sequence ID" value="CAF1379355.1"/>
    <property type="molecule type" value="Genomic_DNA"/>
</dbReference>
<dbReference type="OrthoDB" id="2333384at2759"/>
<dbReference type="InterPro" id="IPR011022">
    <property type="entry name" value="Arrestin_C-like"/>
</dbReference>
<reference evidence="2" key="1">
    <citation type="submission" date="2021-02" db="EMBL/GenBank/DDBJ databases">
        <authorList>
            <person name="Nowell W R."/>
        </authorList>
    </citation>
    <scope>NUCLEOTIDE SEQUENCE</scope>
</reference>
<organism evidence="2 5">
    <name type="scientific">Adineta ricciae</name>
    <name type="common">Rotifer</name>
    <dbReference type="NCBI Taxonomy" id="249248"/>
    <lineage>
        <taxon>Eukaryota</taxon>
        <taxon>Metazoa</taxon>
        <taxon>Spiralia</taxon>
        <taxon>Gnathifera</taxon>
        <taxon>Rotifera</taxon>
        <taxon>Eurotatoria</taxon>
        <taxon>Bdelloidea</taxon>
        <taxon>Adinetida</taxon>
        <taxon>Adinetidae</taxon>
        <taxon>Adineta</taxon>
    </lineage>
</organism>
<comment type="caution">
    <text evidence="2">The sequence shown here is derived from an EMBL/GenBank/DDBJ whole genome shotgun (WGS) entry which is preliminary data.</text>
</comment>
<feature type="domain" description="Arrestin C-terminal-like" evidence="1">
    <location>
        <begin position="157"/>
        <end position="287"/>
    </location>
</feature>
<evidence type="ECO:0000313" key="3">
    <source>
        <dbReference type="EMBL" id="CAF1558269.1"/>
    </source>
</evidence>
<dbReference type="InterPro" id="IPR014756">
    <property type="entry name" value="Ig_E-set"/>
</dbReference>
<dbReference type="InterPro" id="IPR014752">
    <property type="entry name" value="Arrestin-like_C"/>
</dbReference>
<gene>
    <name evidence="2" type="ORF">EDS130_LOCUS34834</name>
    <name evidence="3" type="ORF">XAT740_LOCUS43420</name>
</gene>
<dbReference type="Pfam" id="PF02752">
    <property type="entry name" value="Arrestin_C"/>
    <property type="match status" value="1"/>
</dbReference>
<dbReference type="Proteomes" id="UP000663828">
    <property type="component" value="Unassembled WGS sequence"/>
</dbReference>
<sequence length="326" mass="37819">MGASESTDLPFYDTANTDATIVLEKPIQWYTPGETVSGKVSINIPWSKPISLDLMGEVGYTMTYSTDTNMVRVAYHRMPFFTVTKTDVNDGDKFELKLAEELPPSVNTEKNSYPYIRYLIQVNFSRTHKSRYWIIVCPRVVLNRANIRPVHFDAFNRKQMRLVCSIDQEWVLPGDQLQIEYKITNQNQELIKSMDGNISMKAIVRGIDYNETILNFVIDDVYDTKDDYVSGMTRISLPTQYFPPSFSYFNEKTRFRVHIEYLLSVDVHVEGVNTSLKTTVPLMIGFEPENITFNEVMSPNQHRLSVTSLHKKRHSRLRHFSRFSHS</sequence>
<keyword evidence="4" id="KW-1185">Reference proteome</keyword>
<protein>
    <recommendedName>
        <fullName evidence="1">Arrestin C-terminal-like domain-containing protein</fullName>
    </recommendedName>
</protein>
<dbReference type="Gene3D" id="2.60.40.640">
    <property type="match status" value="2"/>
</dbReference>
<evidence type="ECO:0000259" key="1">
    <source>
        <dbReference type="Pfam" id="PF02752"/>
    </source>
</evidence>
<dbReference type="Proteomes" id="UP000663852">
    <property type="component" value="Unassembled WGS sequence"/>
</dbReference>
<dbReference type="EMBL" id="CAJNOR010005348">
    <property type="protein sequence ID" value="CAF1558269.1"/>
    <property type="molecule type" value="Genomic_DNA"/>
</dbReference>
<evidence type="ECO:0000313" key="5">
    <source>
        <dbReference type="Proteomes" id="UP000663852"/>
    </source>
</evidence>
<evidence type="ECO:0000313" key="4">
    <source>
        <dbReference type="Proteomes" id="UP000663828"/>
    </source>
</evidence>